<keyword evidence="3" id="KW-0813">Transport</keyword>
<dbReference type="GO" id="GO:0006606">
    <property type="term" value="P:protein import into nucleus"/>
    <property type="evidence" value="ECO:0007669"/>
    <property type="project" value="TreeGrafter"/>
</dbReference>
<proteinExistence type="inferred from homology"/>
<dbReference type="SUPFAM" id="SSF48371">
    <property type="entry name" value="ARM repeat"/>
    <property type="match status" value="1"/>
</dbReference>
<name>A0A4P9WZT1_9FUNG</name>
<dbReference type="InterPro" id="IPR051345">
    <property type="entry name" value="Importin_beta-like_NTR"/>
</dbReference>
<keyword evidence="4" id="KW-0539">Nucleus</keyword>
<evidence type="ECO:0000313" key="5">
    <source>
        <dbReference type="EMBL" id="RKO98115.1"/>
    </source>
</evidence>
<evidence type="ECO:0000256" key="1">
    <source>
        <dbReference type="ARBA" id="ARBA00004123"/>
    </source>
</evidence>
<dbReference type="Proteomes" id="UP000268535">
    <property type="component" value="Unassembled WGS sequence"/>
</dbReference>
<dbReference type="GO" id="GO:0005737">
    <property type="term" value="C:cytoplasm"/>
    <property type="evidence" value="ECO:0007669"/>
    <property type="project" value="TreeGrafter"/>
</dbReference>
<dbReference type="GO" id="GO:0005634">
    <property type="term" value="C:nucleus"/>
    <property type="evidence" value="ECO:0007669"/>
    <property type="project" value="UniProtKB-SubCell"/>
</dbReference>
<evidence type="ECO:0000256" key="3">
    <source>
        <dbReference type="ARBA" id="ARBA00022448"/>
    </source>
</evidence>
<organism evidence="5 6">
    <name type="scientific">Caulochytrium protostelioides</name>
    <dbReference type="NCBI Taxonomy" id="1555241"/>
    <lineage>
        <taxon>Eukaryota</taxon>
        <taxon>Fungi</taxon>
        <taxon>Fungi incertae sedis</taxon>
        <taxon>Chytridiomycota</taxon>
        <taxon>Chytridiomycota incertae sedis</taxon>
        <taxon>Chytridiomycetes</taxon>
        <taxon>Caulochytriales</taxon>
        <taxon>Caulochytriaceae</taxon>
        <taxon>Caulochytrium</taxon>
    </lineage>
</organism>
<reference evidence="6" key="1">
    <citation type="journal article" date="2018" name="Nat. Microbiol.">
        <title>Leveraging single-cell genomics to expand the fungal tree of life.</title>
        <authorList>
            <person name="Ahrendt S.R."/>
            <person name="Quandt C.A."/>
            <person name="Ciobanu D."/>
            <person name="Clum A."/>
            <person name="Salamov A."/>
            <person name="Andreopoulos B."/>
            <person name="Cheng J.F."/>
            <person name="Woyke T."/>
            <person name="Pelin A."/>
            <person name="Henrissat B."/>
            <person name="Reynolds N.K."/>
            <person name="Benny G.L."/>
            <person name="Smith M.E."/>
            <person name="James T.Y."/>
            <person name="Grigoriev I.V."/>
        </authorList>
    </citation>
    <scope>NUCLEOTIDE SEQUENCE [LARGE SCALE GENOMIC DNA]</scope>
    <source>
        <strain evidence="6">ATCC 52028</strain>
    </source>
</reference>
<dbReference type="InterPro" id="IPR016024">
    <property type="entry name" value="ARM-type_fold"/>
</dbReference>
<dbReference type="Gene3D" id="1.25.10.10">
    <property type="entry name" value="Leucine-rich Repeat Variant"/>
    <property type="match status" value="1"/>
</dbReference>
<dbReference type="AlphaFoldDB" id="A0A4P9WZT1"/>
<sequence>MSTLTSPLPAGAADLTYVSSDWVSQLVTQLYAPQAGYDQSIDRDALQRQLLNCAQTAPNWLALGHELLDRSQTHLQFYGAFFLEHGITHRWCDIAHEAIPALLSQLLSAFHDVRRSQLVSRKLAKVIAAVYLHAVPVPWSDPAADIFDALKAASLSASSKQQSVLRCRYADLLKVIIEMVLDADVALTTRARLKQSLNDMKQSILDFIGQNLPSPDVVLEDGQLLLSQEVLALASTLMQTSLDLPVVKILCTMVSSATLSHSEILVNGLDTMTVICSDRRLLQSSERSLTFWLEFATHARLKAPVSAYLAAQQQSMRLERNRGPEEPEMVTDDDELWMKAKAVVSFWVDLGNEITIQLAENMLNTLPRDFIQQMLSVTTAVQQYTPERDLTEITLPFWYLFEESVQEHFESEAIDRHVSTWQSLLSPDHCELFDQLITTFVNKIQFPSHSVWASWSPQEKDSFAGFRFDATDNILACFYVMRDQLVIRCVNGFEEALTFALEHSSHQNSLISEEPFSGWKRIEVFLEVLRMCSDAVLSLDDLSWLSRLFPPHFEQLLNQTAHLPGCSRLRKSVIAFLLAYAEGLKALSPDALNGALRLLISSLGLEPQLAGKAAITLDHFAQHNGPAVARVLPDLVTYLGGRWTTFTGAQRSHLNGVFGTLEAQISNAESARYVVPIFQAQVSLLKSMIDNVVLPGPTLIESLIQNYEGFKSFIRRSAQNAQDELIRDEDIPYAESDPKYTQAMTERIQLWRPFNELFWHATQAVLHLYARHEGLVTTLCQFLDQLTATPHPAFMAPLEALTSLLTELYSSFNHAAPLLTSRLILIHHQTLSQYASTASLVLRGPSESVPPMELLQHFILYYCQVTADRFTENYQLEQHPDVIHAFFNLFNTCIADFQDSLLLVDDDLLYQLVCRLALQTIQSQDRLVTEAGFKFHTIYLDQIASLENVGIEDLQSPVYRTLHPNLRLSIRLQAYLEPLGRGAIEAALNGLLGQSPPSISGRCAQLLFQFTGRHPELSRAAIQVFLANPVIVERSDPADRERFLKDLMTTRRLTRFKQVASSFALSIRGLSETAFGHALSQQISLQTTVGLVEVY</sequence>
<evidence type="ECO:0000256" key="4">
    <source>
        <dbReference type="ARBA" id="ARBA00023242"/>
    </source>
</evidence>
<dbReference type="PANTHER" id="PTHR12363">
    <property type="entry name" value="TRANSPORTIN 3 AND IMPORTIN 13"/>
    <property type="match status" value="1"/>
</dbReference>
<comment type="similarity">
    <text evidence="2">Belongs to the importin beta family.</text>
</comment>
<dbReference type="PANTHER" id="PTHR12363:SF33">
    <property type="entry name" value="IMPORTIN-13"/>
    <property type="match status" value="1"/>
</dbReference>
<evidence type="ECO:0000256" key="2">
    <source>
        <dbReference type="ARBA" id="ARBA00007991"/>
    </source>
</evidence>
<protein>
    <submittedName>
        <fullName evidence="5">Uncharacterized protein</fullName>
    </submittedName>
</protein>
<gene>
    <name evidence="5" type="ORF">CAUPRSCDRAFT_10267</name>
</gene>
<comment type="subcellular location">
    <subcellularLocation>
        <location evidence="1">Nucleus</location>
    </subcellularLocation>
</comment>
<accession>A0A4P9WZT1</accession>
<evidence type="ECO:0000313" key="6">
    <source>
        <dbReference type="Proteomes" id="UP000268535"/>
    </source>
</evidence>
<dbReference type="InterPro" id="IPR011989">
    <property type="entry name" value="ARM-like"/>
</dbReference>
<dbReference type="EMBL" id="ML009115">
    <property type="protein sequence ID" value="RKO98115.1"/>
    <property type="molecule type" value="Genomic_DNA"/>
</dbReference>